<dbReference type="PROSITE" id="PS50255">
    <property type="entry name" value="CYTOCHROME_B5_2"/>
    <property type="match status" value="1"/>
</dbReference>
<proteinExistence type="inferred from homology"/>
<evidence type="ECO:0000313" key="8">
    <source>
        <dbReference type="Proteomes" id="UP001642464"/>
    </source>
</evidence>
<evidence type="ECO:0000313" key="7">
    <source>
        <dbReference type="EMBL" id="CAK9043024.1"/>
    </source>
</evidence>
<name>A0ABP0LX04_9DINO</name>
<dbReference type="EMBL" id="CAXAMM010018280">
    <property type="protein sequence ID" value="CAK9043024.1"/>
    <property type="molecule type" value="Genomic_DNA"/>
</dbReference>
<feature type="region of interest" description="Disordered" evidence="5">
    <location>
        <begin position="1"/>
        <end position="31"/>
    </location>
</feature>
<gene>
    <name evidence="7" type="ORF">SCF082_LOCUS24670</name>
</gene>
<keyword evidence="1" id="KW-0349">Heme</keyword>
<evidence type="ECO:0000256" key="1">
    <source>
        <dbReference type="ARBA" id="ARBA00022617"/>
    </source>
</evidence>
<feature type="domain" description="Cytochrome b5 heme-binding" evidence="6">
    <location>
        <begin position="30"/>
        <end position="80"/>
    </location>
</feature>
<dbReference type="InterPro" id="IPR001199">
    <property type="entry name" value="Cyt_B5-like_heme/steroid-bd"/>
</dbReference>
<feature type="non-terminal residue" evidence="7">
    <location>
        <position position="1"/>
    </location>
</feature>
<comment type="similarity">
    <text evidence="4">Belongs to the cytochrome b5 family.</text>
</comment>
<evidence type="ECO:0000259" key="6">
    <source>
        <dbReference type="PROSITE" id="PS50255"/>
    </source>
</evidence>
<organism evidence="7 8">
    <name type="scientific">Durusdinium trenchii</name>
    <dbReference type="NCBI Taxonomy" id="1381693"/>
    <lineage>
        <taxon>Eukaryota</taxon>
        <taxon>Sar</taxon>
        <taxon>Alveolata</taxon>
        <taxon>Dinophyceae</taxon>
        <taxon>Suessiales</taxon>
        <taxon>Symbiodiniaceae</taxon>
        <taxon>Durusdinium</taxon>
    </lineage>
</organism>
<accession>A0ABP0LX04</accession>
<dbReference type="InterPro" id="IPR036400">
    <property type="entry name" value="Cyt_B5-like_heme/steroid_sf"/>
</dbReference>
<reference evidence="7 8" key="1">
    <citation type="submission" date="2024-02" db="EMBL/GenBank/DDBJ databases">
        <authorList>
            <person name="Chen Y."/>
            <person name="Shah S."/>
            <person name="Dougan E. K."/>
            <person name="Thang M."/>
            <person name="Chan C."/>
        </authorList>
    </citation>
    <scope>NUCLEOTIDE SEQUENCE [LARGE SCALE GENOMIC DNA]</scope>
</reference>
<keyword evidence="2" id="KW-0479">Metal-binding</keyword>
<feature type="non-terminal residue" evidence="7">
    <location>
        <position position="80"/>
    </location>
</feature>
<evidence type="ECO:0000256" key="4">
    <source>
        <dbReference type="ARBA" id="ARBA00038168"/>
    </source>
</evidence>
<dbReference type="PANTHER" id="PTHR19359">
    <property type="entry name" value="CYTOCHROME B5"/>
    <property type="match status" value="1"/>
</dbReference>
<protein>
    <submittedName>
        <fullName evidence="7">Acyl-lipid (8-3)-desaturase B (Delta(5) fatty acid desaturase B) (Delta-5 fatty acid desaturase B)</fullName>
    </submittedName>
</protein>
<dbReference type="Pfam" id="PF00173">
    <property type="entry name" value="Cyt-b5"/>
    <property type="match status" value="1"/>
</dbReference>
<sequence>SLADAENLRAPQPISHPTVQPTRSRERSAMASITREEVAKHNKAEDAWIIVDGDVYDVTKFAGVHPGGTQILLEYAGKDA</sequence>
<dbReference type="PRINTS" id="PR00363">
    <property type="entry name" value="CYTOCHROMEB5"/>
</dbReference>
<dbReference type="SUPFAM" id="SSF55856">
    <property type="entry name" value="Cytochrome b5-like heme/steroid binding domain"/>
    <property type="match status" value="1"/>
</dbReference>
<keyword evidence="3" id="KW-0408">Iron</keyword>
<dbReference type="Gene3D" id="3.10.120.10">
    <property type="entry name" value="Cytochrome b5-like heme/steroid binding domain"/>
    <property type="match status" value="1"/>
</dbReference>
<comment type="caution">
    <text evidence="7">The sequence shown here is derived from an EMBL/GenBank/DDBJ whole genome shotgun (WGS) entry which is preliminary data.</text>
</comment>
<evidence type="ECO:0000256" key="2">
    <source>
        <dbReference type="ARBA" id="ARBA00022723"/>
    </source>
</evidence>
<evidence type="ECO:0000256" key="3">
    <source>
        <dbReference type="ARBA" id="ARBA00023004"/>
    </source>
</evidence>
<keyword evidence="8" id="KW-1185">Reference proteome</keyword>
<dbReference type="SMART" id="SM01117">
    <property type="entry name" value="Cyt-b5"/>
    <property type="match status" value="1"/>
</dbReference>
<dbReference type="InterPro" id="IPR050668">
    <property type="entry name" value="Cytochrome_b5"/>
</dbReference>
<dbReference type="Proteomes" id="UP001642464">
    <property type="component" value="Unassembled WGS sequence"/>
</dbReference>
<evidence type="ECO:0000256" key="5">
    <source>
        <dbReference type="SAM" id="MobiDB-lite"/>
    </source>
</evidence>